<feature type="domain" description="Helix-turn-helix" evidence="1">
    <location>
        <begin position="12"/>
        <end position="48"/>
    </location>
</feature>
<dbReference type="Pfam" id="PF12728">
    <property type="entry name" value="HTH_17"/>
    <property type="match status" value="1"/>
</dbReference>
<dbReference type="InterPro" id="IPR010093">
    <property type="entry name" value="SinI_DNA-bd"/>
</dbReference>
<dbReference type="PATRIC" id="fig|1182568.3.peg.618"/>
<keyword evidence="3" id="KW-1185">Reference proteome</keyword>
<protein>
    <recommendedName>
        <fullName evidence="1">Helix-turn-helix domain-containing protein</fullName>
    </recommendedName>
</protein>
<dbReference type="Gene3D" id="1.10.10.60">
    <property type="entry name" value="Homeodomain-like"/>
    <property type="match status" value="1"/>
</dbReference>
<dbReference type="AlphaFoldDB" id="A0A172T7G7"/>
<evidence type="ECO:0000313" key="2">
    <source>
        <dbReference type="EMBL" id="ANE42897.1"/>
    </source>
</evidence>
<reference evidence="2 3" key="1">
    <citation type="submission" date="2015-01" db="EMBL/GenBank/DDBJ databases">
        <title>Deinococcus puniceus/DY1/ whole genome sequencing.</title>
        <authorList>
            <person name="Kim M.K."/>
            <person name="Srinivasan S."/>
            <person name="Lee J.-J."/>
        </authorList>
    </citation>
    <scope>NUCLEOTIDE SEQUENCE [LARGE SCALE GENOMIC DNA]</scope>
    <source>
        <strain evidence="2 3">DY1</strain>
    </source>
</reference>
<accession>A0A172T7G7</accession>
<name>A0A172T7G7_9DEIO</name>
<dbReference type="EMBL" id="CP011387">
    <property type="protein sequence ID" value="ANE42897.1"/>
    <property type="molecule type" value="Genomic_DNA"/>
</dbReference>
<evidence type="ECO:0000313" key="3">
    <source>
        <dbReference type="Proteomes" id="UP000077363"/>
    </source>
</evidence>
<sequence length="61" mass="6585">MIINDDTVLIGATEIAKIMGVSRMTVNRMIKDGRLPAKSISAGQRLRYVIEIPKGVSSLGV</sequence>
<dbReference type="Proteomes" id="UP000077363">
    <property type="component" value="Chromosome"/>
</dbReference>
<gene>
    <name evidence="2" type="ORF">SU48_02955</name>
</gene>
<dbReference type="KEGG" id="dpu:SU48_02955"/>
<proteinExistence type="predicted"/>
<dbReference type="InterPro" id="IPR041657">
    <property type="entry name" value="HTH_17"/>
</dbReference>
<evidence type="ECO:0000259" key="1">
    <source>
        <dbReference type="Pfam" id="PF12728"/>
    </source>
</evidence>
<dbReference type="GO" id="GO:0003677">
    <property type="term" value="F:DNA binding"/>
    <property type="evidence" value="ECO:0007669"/>
    <property type="project" value="InterPro"/>
</dbReference>
<organism evidence="2 3">
    <name type="scientific">Deinococcus puniceus</name>
    <dbReference type="NCBI Taxonomy" id="1182568"/>
    <lineage>
        <taxon>Bacteria</taxon>
        <taxon>Thermotogati</taxon>
        <taxon>Deinococcota</taxon>
        <taxon>Deinococci</taxon>
        <taxon>Deinococcales</taxon>
        <taxon>Deinococcaceae</taxon>
        <taxon>Deinococcus</taxon>
    </lineage>
</organism>
<dbReference type="OrthoDB" id="1853825at2"/>
<dbReference type="NCBIfam" id="TIGR01764">
    <property type="entry name" value="excise"/>
    <property type="match status" value="1"/>
</dbReference>